<protein>
    <submittedName>
        <fullName evidence="4">GDP-mannose transporter GONST5</fullName>
    </submittedName>
</protein>
<dbReference type="Pfam" id="PF00892">
    <property type="entry name" value="EamA"/>
    <property type="match status" value="1"/>
</dbReference>
<feature type="domain" description="EamA" evidence="2">
    <location>
        <begin position="15"/>
        <end position="89"/>
    </location>
</feature>
<reference evidence="4 5" key="2">
    <citation type="submission" date="2024-05" db="EMBL/GenBank/DDBJ databases">
        <authorList>
            <person name="Chen Y."/>
            <person name="Shah S."/>
            <person name="Dougan E. K."/>
            <person name="Thang M."/>
            <person name="Chan C."/>
        </authorList>
    </citation>
    <scope>NUCLEOTIDE SEQUENCE [LARGE SCALE GENOMIC DNA]</scope>
</reference>
<dbReference type="EMBL" id="CAMXCT010002752">
    <property type="protein sequence ID" value="CAI4000211.1"/>
    <property type="molecule type" value="Genomic_DNA"/>
</dbReference>
<dbReference type="GO" id="GO:0016020">
    <property type="term" value="C:membrane"/>
    <property type="evidence" value="ECO:0007669"/>
    <property type="project" value="InterPro"/>
</dbReference>
<dbReference type="SUPFAM" id="SSF103481">
    <property type="entry name" value="Multidrug resistance efflux transporter EmrE"/>
    <property type="match status" value="1"/>
</dbReference>
<feature type="non-terminal residue" evidence="3">
    <location>
        <position position="1"/>
    </location>
</feature>
<dbReference type="InterPro" id="IPR037185">
    <property type="entry name" value="EmrE-like"/>
</dbReference>
<sequence>MVNFGPIFCEGTGEELVKDAAWYGRRILPIAVLQTANVVMNTTSLKYIGAGFNSIIGVLCPVLTALMSAALGQSFKSLAWFGIVIAIAG</sequence>
<dbReference type="AlphaFoldDB" id="A0A9P1D1I8"/>
<name>A0A9P1D1I8_9DINO</name>
<keyword evidence="1" id="KW-0472">Membrane</keyword>
<keyword evidence="1" id="KW-1133">Transmembrane helix</keyword>
<evidence type="ECO:0000259" key="2">
    <source>
        <dbReference type="Pfam" id="PF00892"/>
    </source>
</evidence>
<evidence type="ECO:0000313" key="4">
    <source>
        <dbReference type="EMBL" id="CAL4787523.1"/>
    </source>
</evidence>
<dbReference type="EMBL" id="CAMXCT020002752">
    <property type="protein sequence ID" value="CAL1153586.1"/>
    <property type="molecule type" value="Genomic_DNA"/>
</dbReference>
<comment type="caution">
    <text evidence="3">The sequence shown here is derived from an EMBL/GenBank/DDBJ whole genome shotgun (WGS) entry which is preliminary data.</text>
</comment>
<dbReference type="EMBL" id="CAMXCT030002752">
    <property type="protein sequence ID" value="CAL4787523.1"/>
    <property type="molecule type" value="Genomic_DNA"/>
</dbReference>
<keyword evidence="1" id="KW-0812">Transmembrane</keyword>
<accession>A0A9P1D1I8</accession>
<dbReference type="OrthoDB" id="428257at2759"/>
<dbReference type="InterPro" id="IPR000620">
    <property type="entry name" value="EamA_dom"/>
</dbReference>
<reference evidence="3" key="1">
    <citation type="submission" date="2022-10" db="EMBL/GenBank/DDBJ databases">
        <authorList>
            <person name="Chen Y."/>
            <person name="Dougan E. K."/>
            <person name="Chan C."/>
            <person name="Rhodes N."/>
            <person name="Thang M."/>
        </authorList>
    </citation>
    <scope>NUCLEOTIDE SEQUENCE</scope>
</reference>
<evidence type="ECO:0000256" key="1">
    <source>
        <dbReference type="SAM" id="Phobius"/>
    </source>
</evidence>
<keyword evidence="5" id="KW-1185">Reference proteome</keyword>
<proteinExistence type="predicted"/>
<evidence type="ECO:0000313" key="3">
    <source>
        <dbReference type="EMBL" id="CAI4000211.1"/>
    </source>
</evidence>
<feature type="transmembrane region" description="Helical" evidence="1">
    <location>
        <begin position="47"/>
        <end position="71"/>
    </location>
</feature>
<dbReference type="Proteomes" id="UP001152797">
    <property type="component" value="Unassembled WGS sequence"/>
</dbReference>
<evidence type="ECO:0000313" key="5">
    <source>
        <dbReference type="Proteomes" id="UP001152797"/>
    </source>
</evidence>
<organism evidence="3">
    <name type="scientific">Cladocopium goreaui</name>
    <dbReference type="NCBI Taxonomy" id="2562237"/>
    <lineage>
        <taxon>Eukaryota</taxon>
        <taxon>Sar</taxon>
        <taxon>Alveolata</taxon>
        <taxon>Dinophyceae</taxon>
        <taxon>Suessiales</taxon>
        <taxon>Symbiodiniaceae</taxon>
        <taxon>Cladocopium</taxon>
    </lineage>
</organism>
<gene>
    <name evidence="3" type="ORF">C1SCF055_LOCUS26347</name>
</gene>